<dbReference type="EMBL" id="ML736745">
    <property type="protein sequence ID" value="KAE8407952.1"/>
    <property type="molecule type" value="Genomic_DNA"/>
</dbReference>
<feature type="transmembrane region" description="Helical" evidence="2">
    <location>
        <begin position="46"/>
        <end position="66"/>
    </location>
</feature>
<evidence type="ECO:0000313" key="3">
    <source>
        <dbReference type="EMBL" id="KAE8407952.1"/>
    </source>
</evidence>
<proteinExistence type="predicted"/>
<feature type="transmembrane region" description="Helical" evidence="2">
    <location>
        <begin position="12"/>
        <end position="34"/>
    </location>
</feature>
<keyword evidence="2" id="KW-0812">Transmembrane</keyword>
<dbReference type="AlphaFoldDB" id="A0A5N7DND1"/>
<evidence type="ECO:0000313" key="4">
    <source>
        <dbReference type="Proteomes" id="UP000325579"/>
    </source>
</evidence>
<feature type="region of interest" description="Disordered" evidence="1">
    <location>
        <begin position="154"/>
        <end position="182"/>
    </location>
</feature>
<feature type="compositionally biased region" description="Low complexity" evidence="1">
    <location>
        <begin position="165"/>
        <end position="182"/>
    </location>
</feature>
<dbReference type="RefSeq" id="XP_031945271.1">
    <property type="nucleotide sequence ID" value="XM_032079916.1"/>
</dbReference>
<keyword evidence="2" id="KW-1133">Transmembrane helix</keyword>
<evidence type="ECO:0000256" key="1">
    <source>
        <dbReference type="SAM" id="MobiDB-lite"/>
    </source>
</evidence>
<protein>
    <submittedName>
        <fullName evidence="3">Uncharacterized protein</fullName>
    </submittedName>
</protein>
<accession>A0A5N7DND1</accession>
<keyword evidence="2" id="KW-0472">Membrane</keyword>
<evidence type="ECO:0000256" key="2">
    <source>
        <dbReference type="SAM" id="Phobius"/>
    </source>
</evidence>
<dbReference type="GeneID" id="43664607"/>
<name>A0A5N7DND1_9EURO</name>
<gene>
    <name evidence="3" type="ORF">BDV37DRAFT_205637</name>
</gene>
<organism evidence="3 4">
    <name type="scientific">Aspergillus pseudonomiae</name>
    <dbReference type="NCBI Taxonomy" id="1506151"/>
    <lineage>
        <taxon>Eukaryota</taxon>
        <taxon>Fungi</taxon>
        <taxon>Dikarya</taxon>
        <taxon>Ascomycota</taxon>
        <taxon>Pezizomycotina</taxon>
        <taxon>Eurotiomycetes</taxon>
        <taxon>Eurotiomycetidae</taxon>
        <taxon>Eurotiales</taxon>
        <taxon>Aspergillaceae</taxon>
        <taxon>Aspergillus</taxon>
        <taxon>Aspergillus subgen. Circumdati</taxon>
    </lineage>
</organism>
<keyword evidence="4" id="KW-1185">Reference proteome</keyword>
<reference evidence="3 4" key="1">
    <citation type="submission" date="2019-04" db="EMBL/GenBank/DDBJ databases">
        <authorList>
            <consortium name="DOE Joint Genome Institute"/>
            <person name="Mondo S."/>
            <person name="Kjaerbolling I."/>
            <person name="Vesth T."/>
            <person name="Frisvad J.C."/>
            <person name="Nybo J.L."/>
            <person name="Theobald S."/>
            <person name="Kildgaard S."/>
            <person name="Isbrandt T."/>
            <person name="Kuo A."/>
            <person name="Sato A."/>
            <person name="Lyhne E.K."/>
            <person name="Kogle M.E."/>
            <person name="Wiebenga A."/>
            <person name="Kun R.S."/>
            <person name="Lubbers R.J."/>
            <person name="Makela M.R."/>
            <person name="Barry K."/>
            <person name="Chovatia M."/>
            <person name="Clum A."/>
            <person name="Daum C."/>
            <person name="Haridas S."/>
            <person name="He G."/>
            <person name="LaButti K."/>
            <person name="Lipzen A."/>
            <person name="Riley R."/>
            <person name="Salamov A."/>
            <person name="Simmons B.A."/>
            <person name="Magnuson J.K."/>
            <person name="Henrissat B."/>
            <person name="Mortensen U.H."/>
            <person name="Larsen T.O."/>
            <person name="Devries R.P."/>
            <person name="Grigoriev I.V."/>
            <person name="Machida M."/>
            <person name="Baker S.E."/>
            <person name="Andersen M.R."/>
            <person name="Cantor M.N."/>
            <person name="Hua S.X."/>
        </authorList>
    </citation>
    <scope>NUCLEOTIDE SEQUENCE [LARGE SCALE GENOMIC DNA]</scope>
    <source>
        <strain evidence="3 4">CBS 119388</strain>
    </source>
</reference>
<dbReference type="Proteomes" id="UP000325579">
    <property type="component" value="Unassembled WGS sequence"/>
</dbReference>
<sequence length="182" mass="21116">MPQMMHCMPFDTHSNTLVCVLMLVYVLLIDWLGVGSMKIIFSWHSTFIIIHLYVSFTLLYVLSFSLQRLHYFYKALSTTIMAEPSFLTITTNANLTSCFISMLNIIHPIPNKPPKTQTLHTYPNPKYKMNPTQSLRISLTPKYLYLSIQSPTIHTRTQQTRRLNPPKNRTKTPTTTVNKEIH</sequence>